<evidence type="ECO:0000256" key="3">
    <source>
        <dbReference type="SAM" id="Coils"/>
    </source>
</evidence>
<keyword evidence="6" id="KW-1185">Reference proteome</keyword>
<dbReference type="Gene3D" id="3.40.50.1390">
    <property type="entry name" value="Resolvase, N-terminal catalytic domain"/>
    <property type="match status" value="1"/>
</dbReference>
<organism evidence="5 6">
    <name type="scientific">Dyella marensis</name>
    <dbReference type="NCBI Taxonomy" id="500610"/>
    <lineage>
        <taxon>Bacteria</taxon>
        <taxon>Pseudomonadati</taxon>
        <taxon>Pseudomonadota</taxon>
        <taxon>Gammaproteobacteria</taxon>
        <taxon>Lysobacterales</taxon>
        <taxon>Rhodanobacteraceae</taxon>
        <taxon>Dyella</taxon>
    </lineage>
</organism>
<dbReference type="Pfam" id="PF00239">
    <property type="entry name" value="Resolvase"/>
    <property type="match status" value="1"/>
</dbReference>
<evidence type="ECO:0000256" key="1">
    <source>
        <dbReference type="ARBA" id="ARBA00023125"/>
    </source>
</evidence>
<dbReference type="STRING" id="500610.SAMN02799615_00570"/>
<dbReference type="InterPro" id="IPR006119">
    <property type="entry name" value="Resolv_N"/>
</dbReference>
<sequence length="543" mass="59873">MDANIKVYSYLRFSDARQSTGSSAHRQIEFAANWAKGRQLQLDASLSLRDEGLSAYHQRHVKQGALGTFLRAVDEGQIGAGSVLVVEGLDRLSRAEPLQAQAQLAQIINAGITVVTASDGREYNREGLKANPMELVHSLLVMIRAHEESDTKSKRVKAAIRRQCQQWLDGAYRGRIRNGKDPQWLTWRSDGWQLIPERVDAVRMAIDLFRAGHGAVAIVDRLNAAGLSVSDKGTRATHLYKVFRLPALRGAKTLSVDGVDYTLSDYYPAILSPEDFDELQGLFSQSGRRKGKGELPGIITGLRLTQCGYCGSAMVAQNLMSRKKDEDGRVHDTYRRLSCGSGQAYRRCPVGGSTSIAPIERAILDFCSDQINLDALLERGVVDPPARQKLAAAKARVADVEAQLKRLTDALLQDDGAVPAIILRKVRELEEELEHLRQEVTDADTEWAAVSRKAPTTAEAWRELVVQVKSQDYDARLKARQLVADTFARIVVYRVGVEPGEPANPALDLVLVPHGGHPRALRIHRKTGQWLSAEDVSTRALAG</sequence>
<dbReference type="PROSITE" id="PS51737">
    <property type="entry name" value="RECOMBINASE_DNA_BIND"/>
    <property type="match status" value="1"/>
</dbReference>
<dbReference type="EMBL" id="FONH01000001">
    <property type="protein sequence ID" value="SFE17041.1"/>
    <property type="molecule type" value="Genomic_DNA"/>
</dbReference>
<dbReference type="SMART" id="SM00857">
    <property type="entry name" value="Resolvase"/>
    <property type="match status" value="1"/>
</dbReference>
<dbReference type="InterPro" id="IPR036162">
    <property type="entry name" value="Resolvase-like_N_sf"/>
</dbReference>
<evidence type="ECO:0000313" key="5">
    <source>
        <dbReference type="EMBL" id="SFE17041.1"/>
    </source>
</evidence>
<keyword evidence="1" id="KW-0238">DNA-binding</keyword>
<dbReference type="RefSeq" id="WP_026634566.1">
    <property type="nucleotide sequence ID" value="NZ_FONH01000001.1"/>
</dbReference>
<reference evidence="6" key="1">
    <citation type="submission" date="2016-10" db="EMBL/GenBank/DDBJ databases">
        <authorList>
            <person name="Varghese N."/>
            <person name="Submissions S."/>
        </authorList>
    </citation>
    <scope>NUCLEOTIDE SEQUENCE [LARGE SCALE GENOMIC DNA]</scope>
    <source>
        <strain evidence="6">UNC178MFTsu3.1</strain>
    </source>
</reference>
<proteinExistence type="predicted"/>
<dbReference type="PANTHER" id="PTHR30461:SF2">
    <property type="entry name" value="SERINE RECOMBINASE PINE-RELATED"/>
    <property type="match status" value="1"/>
</dbReference>
<dbReference type="Gene3D" id="3.90.1750.20">
    <property type="entry name" value="Putative Large Serine Recombinase, Chain B, Domain 2"/>
    <property type="match status" value="1"/>
</dbReference>
<feature type="domain" description="Recombinase" evidence="4">
    <location>
        <begin position="182"/>
        <end position="289"/>
    </location>
</feature>
<dbReference type="AlphaFoldDB" id="A0A1I1YBV9"/>
<accession>A0A1I1YBV9</accession>
<dbReference type="GO" id="GO:0000150">
    <property type="term" value="F:DNA strand exchange activity"/>
    <property type="evidence" value="ECO:0007669"/>
    <property type="project" value="InterPro"/>
</dbReference>
<protein>
    <submittedName>
        <fullName evidence="5">Site-specific DNA recombinase</fullName>
    </submittedName>
</protein>
<evidence type="ECO:0000256" key="2">
    <source>
        <dbReference type="ARBA" id="ARBA00023172"/>
    </source>
</evidence>
<dbReference type="Pfam" id="PF07508">
    <property type="entry name" value="Recombinase"/>
    <property type="match status" value="1"/>
</dbReference>
<dbReference type="SUPFAM" id="SSF53041">
    <property type="entry name" value="Resolvase-like"/>
    <property type="match status" value="1"/>
</dbReference>
<dbReference type="PANTHER" id="PTHR30461">
    <property type="entry name" value="DNA-INVERTASE FROM LAMBDOID PROPHAGE"/>
    <property type="match status" value="1"/>
</dbReference>
<gene>
    <name evidence="5" type="ORF">SAMN02799615_00570</name>
</gene>
<dbReference type="CDD" id="cd00338">
    <property type="entry name" value="Ser_Recombinase"/>
    <property type="match status" value="1"/>
</dbReference>
<evidence type="ECO:0000313" key="6">
    <source>
        <dbReference type="Proteomes" id="UP000199477"/>
    </source>
</evidence>
<dbReference type="InterPro" id="IPR050639">
    <property type="entry name" value="SSR_resolvase"/>
</dbReference>
<keyword evidence="3" id="KW-0175">Coiled coil</keyword>
<feature type="coiled-coil region" evidence="3">
    <location>
        <begin position="390"/>
        <end position="446"/>
    </location>
</feature>
<name>A0A1I1YBV9_9GAMM</name>
<evidence type="ECO:0000259" key="4">
    <source>
        <dbReference type="PROSITE" id="PS51737"/>
    </source>
</evidence>
<keyword evidence="2" id="KW-0233">DNA recombination</keyword>
<dbReference type="Proteomes" id="UP000199477">
    <property type="component" value="Unassembled WGS sequence"/>
</dbReference>
<dbReference type="InterPro" id="IPR038109">
    <property type="entry name" value="DNA_bind_recomb_sf"/>
</dbReference>
<dbReference type="GO" id="GO:0003677">
    <property type="term" value="F:DNA binding"/>
    <property type="evidence" value="ECO:0007669"/>
    <property type="project" value="UniProtKB-KW"/>
</dbReference>
<dbReference type="InterPro" id="IPR011109">
    <property type="entry name" value="DNA_bind_recombinase_dom"/>
</dbReference>